<dbReference type="SUPFAM" id="SSF53448">
    <property type="entry name" value="Nucleotide-diphospho-sugar transferases"/>
    <property type="match status" value="1"/>
</dbReference>
<name>A0A5C6RYC3_9FLAO</name>
<dbReference type="RefSeq" id="WP_147098639.1">
    <property type="nucleotide sequence ID" value="NZ_VOOS01000001.1"/>
</dbReference>
<evidence type="ECO:0008006" key="3">
    <source>
        <dbReference type="Google" id="ProtNLM"/>
    </source>
</evidence>
<dbReference type="InterPro" id="IPR029044">
    <property type="entry name" value="Nucleotide-diphossugar_trans"/>
</dbReference>
<evidence type="ECO:0000313" key="1">
    <source>
        <dbReference type="EMBL" id="TXB67261.1"/>
    </source>
</evidence>
<dbReference type="EMBL" id="VOOS01000001">
    <property type="protein sequence ID" value="TXB67261.1"/>
    <property type="molecule type" value="Genomic_DNA"/>
</dbReference>
<accession>A0A5C6RYC3</accession>
<comment type="caution">
    <text evidence="1">The sequence shown here is derived from an EMBL/GenBank/DDBJ whole genome shotgun (WGS) entry which is preliminary data.</text>
</comment>
<dbReference type="Pfam" id="PF02348">
    <property type="entry name" value="CTP_transf_3"/>
    <property type="match status" value="1"/>
</dbReference>
<dbReference type="Proteomes" id="UP000321721">
    <property type="component" value="Unassembled WGS sequence"/>
</dbReference>
<sequence>MIIFIFESKEMQNKPLLILQARTGSKRLPNKMTLDFHKGLTIPQIIINNLKNIFEPNQIVLATSTKKEDDALEFLANEEGVLLFRGAENDVLQRFIDCATLFKAKKIVRICSDNPFLRPEYIPPLLEKLQNENLEYTSYQWKDGTPIMLSHIGIFAEAMTIDFLKKIKSSTDDSKYLEHVTNYIYYNNKQFKYAFLPLPEFLEDRQNVRLTVDTESDFLIAQELYDNIYIKKNSFKLEDLLKLIDENDVIKSNMEAQIKGNAK</sequence>
<keyword evidence="2" id="KW-1185">Reference proteome</keyword>
<dbReference type="OrthoDB" id="9815559at2"/>
<dbReference type="PANTHER" id="PTHR42866">
    <property type="entry name" value="3-DEOXY-MANNO-OCTULOSONATE CYTIDYLYLTRANSFERASE"/>
    <property type="match status" value="1"/>
</dbReference>
<dbReference type="GO" id="GO:0005829">
    <property type="term" value="C:cytosol"/>
    <property type="evidence" value="ECO:0007669"/>
    <property type="project" value="TreeGrafter"/>
</dbReference>
<dbReference type="AlphaFoldDB" id="A0A5C6RYC3"/>
<dbReference type="Gene3D" id="3.90.550.10">
    <property type="entry name" value="Spore Coat Polysaccharide Biosynthesis Protein SpsA, Chain A"/>
    <property type="match status" value="1"/>
</dbReference>
<dbReference type="InterPro" id="IPR003329">
    <property type="entry name" value="Cytidylyl_trans"/>
</dbReference>
<reference evidence="1 2" key="1">
    <citation type="submission" date="2019-08" db="EMBL/GenBank/DDBJ databases">
        <title>Genome of Vicingus serpentipes NCIMB 15042.</title>
        <authorList>
            <person name="Bowman J.P."/>
        </authorList>
    </citation>
    <scope>NUCLEOTIDE SEQUENCE [LARGE SCALE GENOMIC DNA]</scope>
    <source>
        <strain evidence="1 2">NCIMB 15042</strain>
    </source>
</reference>
<dbReference type="PANTHER" id="PTHR42866:SF1">
    <property type="entry name" value="SPORE COAT POLYSACCHARIDE BIOSYNTHESIS PROTEIN SPSF"/>
    <property type="match status" value="1"/>
</dbReference>
<protein>
    <recommendedName>
        <fullName evidence="3">Aminotransferase</fullName>
    </recommendedName>
</protein>
<evidence type="ECO:0000313" key="2">
    <source>
        <dbReference type="Proteomes" id="UP000321721"/>
    </source>
</evidence>
<proteinExistence type="predicted"/>
<organism evidence="1 2">
    <name type="scientific">Vicingus serpentipes</name>
    <dbReference type="NCBI Taxonomy" id="1926625"/>
    <lineage>
        <taxon>Bacteria</taxon>
        <taxon>Pseudomonadati</taxon>
        <taxon>Bacteroidota</taxon>
        <taxon>Flavobacteriia</taxon>
        <taxon>Flavobacteriales</taxon>
        <taxon>Vicingaceae</taxon>
        <taxon>Vicingus</taxon>
    </lineage>
</organism>
<gene>
    <name evidence="1" type="ORF">FRY74_03490</name>
</gene>